<name>A0ACB9D7A6_9ASTR</name>
<dbReference type="Proteomes" id="UP001056120">
    <property type="component" value="Linkage Group LG20"/>
</dbReference>
<comment type="caution">
    <text evidence="1">The sequence shown here is derived from an EMBL/GenBank/DDBJ whole genome shotgun (WGS) entry which is preliminary data.</text>
</comment>
<accession>A0ACB9D7A6</accession>
<reference evidence="2" key="1">
    <citation type="journal article" date="2022" name="Mol. Ecol. Resour.">
        <title>The genomes of chicory, endive, great burdock and yacon provide insights into Asteraceae palaeo-polyploidization history and plant inulin production.</title>
        <authorList>
            <person name="Fan W."/>
            <person name="Wang S."/>
            <person name="Wang H."/>
            <person name="Wang A."/>
            <person name="Jiang F."/>
            <person name="Liu H."/>
            <person name="Zhao H."/>
            <person name="Xu D."/>
            <person name="Zhang Y."/>
        </authorList>
    </citation>
    <scope>NUCLEOTIDE SEQUENCE [LARGE SCALE GENOMIC DNA]</scope>
    <source>
        <strain evidence="2">cv. Yunnan</strain>
    </source>
</reference>
<dbReference type="EMBL" id="CM042037">
    <property type="protein sequence ID" value="KAI3742489.1"/>
    <property type="molecule type" value="Genomic_DNA"/>
</dbReference>
<reference evidence="1 2" key="2">
    <citation type="journal article" date="2022" name="Mol. Ecol. Resour.">
        <title>The genomes of chicory, endive, great burdock and yacon provide insights into Asteraceae paleo-polyploidization history and plant inulin production.</title>
        <authorList>
            <person name="Fan W."/>
            <person name="Wang S."/>
            <person name="Wang H."/>
            <person name="Wang A."/>
            <person name="Jiang F."/>
            <person name="Liu H."/>
            <person name="Zhao H."/>
            <person name="Xu D."/>
            <person name="Zhang Y."/>
        </authorList>
    </citation>
    <scope>NUCLEOTIDE SEQUENCE [LARGE SCALE GENOMIC DNA]</scope>
    <source>
        <strain evidence="2">cv. Yunnan</strain>
        <tissue evidence="1">Leaves</tissue>
    </source>
</reference>
<organism evidence="1 2">
    <name type="scientific">Smallanthus sonchifolius</name>
    <dbReference type="NCBI Taxonomy" id="185202"/>
    <lineage>
        <taxon>Eukaryota</taxon>
        <taxon>Viridiplantae</taxon>
        <taxon>Streptophyta</taxon>
        <taxon>Embryophyta</taxon>
        <taxon>Tracheophyta</taxon>
        <taxon>Spermatophyta</taxon>
        <taxon>Magnoliopsida</taxon>
        <taxon>eudicotyledons</taxon>
        <taxon>Gunneridae</taxon>
        <taxon>Pentapetalae</taxon>
        <taxon>asterids</taxon>
        <taxon>campanulids</taxon>
        <taxon>Asterales</taxon>
        <taxon>Asteraceae</taxon>
        <taxon>Asteroideae</taxon>
        <taxon>Heliantheae alliance</taxon>
        <taxon>Millerieae</taxon>
        <taxon>Smallanthus</taxon>
    </lineage>
</organism>
<protein>
    <submittedName>
        <fullName evidence="1">Uncharacterized protein</fullName>
    </submittedName>
</protein>
<sequence length="163" mass="18353">MLEENPNPYFGIDDEIEDLLSSGVEDNNDEDDGYGGDDGNAGDRSEVRDVKETVQDEQVSKEDVQDNEAPVDNNQVESQVSPVTDKRIEVENLTENVDKIVEDEVIVEKEQFEMEIDTTTPKATIETTKKRKESEKNVPSRPPPSKGIIFNSLEKKHLKTMAK</sequence>
<evidence type="ECO:0000313" key="1">
    <source>
        <dbReference type="EMBL" id="KAI3742489.1"/>
    </source>
</evidence>
<evidence type="ECO:0000313" key="2">
    <source>
        <dbReference type="Proteomes" id="UP001056120"/>
    </source>
</evidence>
<keyword evidence="2" id="KW-1185">Reference proteome</keyword>
<gene>
    <name evidence="1" type="ORF">L1987_60173</name>
</gene>
<proteinExistence type="predicted"/>